<evidence type="ECO:0000256" key="1">
    <source>
        <dbReference type="SAM" id="Coils"/>
    </source>
</evidence>
<feature type="compositionally biased region" description="Low complexity" evidence="2">
    <location>
        <begin position="381"/>
        <end position="396"/>
    </location>
</feature>
<dbReference type="Proteomes" id="UP000293296">
    <property type="component" value="Chromosome"/>
</dbReference>
<evidence type="ECO:0000313" key="4">
    <source>
        <dbReference type="Proteomes" id="UP000293296"/>
    </source>
</evidence>
<name>A0A4P6HPD3_9BACT</name>
<dbReference type="EMBL" id="CP026538">
    <property type="protein sequence ID" value="QAZ68616.1"/>
    <property type="molecule type" value="Genomic_DNA"/>
</dbReference>
<accession>A0A4P6HPD3</accession>
<dbReference type="RefSeq" id="WP_129354219.1">
    <property type="nucleotide sequence ID" value="NZ_CP026538.1"/>
</dbReference>
<proteinExistence type="predicted"/>
<keyword evidence="4" id="KW-1185">Reference proteome</keyword>
<dbReference type="AlphaFoldDB" id="A0A4P6HPD3"/>
<dbReference type="KEGG" id="dcb:C3Y92_15810"/>
<feature type="region of interest" description="Disordered" evidence="2">
    <location>
        <begin position="11"/>
        <end position="38"/>
    </location>
</feature>
<feature type="region of interest" description="Disordered" evidence="2">
    <location>
        <begin position="376"/>
        <end position="396"/>
    </location>
</feature>
<evidence type="ECO:0000256" key="2">
    <source>
        <dbReference type="SAM" id="MobiDB-lite"/>
    </source>
</evidence>
<protein>
    <submittedName>
        <fullName evidence="3">Uncharacterized protein</fullName>
    </submittedName>
</protein>
<reference evidence="3 4" key="1">
    <citation type="submission" date="2018-02" db="EMBL/GenBank/DDBJ databases">
        <title>Genome sequence of Desulfovibrio carbinolicus DSM 3852.</title>
        <authorList>
            <person name="Wilbanks E."/>
            <person name="Skennerton C.T."/>
            <person name="Orphan V.J."/>
        </authorList>
    </citation>
    <scope>NUCLEOTIDE SEQUENCE [LARGE SCALE GENOMIC DNA]</scope>
    <source>
        <strain evidence="3 4">DSM 3852</strain>
    </source>
</reference>
<sequence>MESQNDILNVTAQPNGATGGTGGVGHTTNTGGPGLPGGPVNSNPITPNYTPQSFEELNAQVRNERINMFIGMTGGVGLPGDIKLNEHNEVISDISPEVEAALNHLTQTKIDTMELDECRDVIVDNNNQLNAAQNNINAHNANRAYTIGKTLHRVKYLTETTGYPGGFEKWCKENLKKTKLQKTQRRKHMDMCTIYDVLDYASFGIEKLAALYPVLKVTPDLDPKHPIRDFLERFNVNIHDCPDVEDMRFEISIAIDMAKLENNGISGINKGLVREFRECGFQLNKKDFEAMKVAKDTGGDPSKYLEQVIENKKRITAKPPVMPFTSPAPKNIMEQAQEIRDTVQTLLNAPTISGDIQPERIDDLIKDLEALKLRVTQAKGQSQPTQQTASTTEAAA</sequence>
<feature type="compositionally biased region" description="Gly residues" evidence="2">
    <location>
        <begin position="17"/>
        <end position="37"/>
    </location>
</feature>
<gene>
    <name evidence="3" type="ORF">C3Y92_15810</name>
</gene>
<keyword evidence="1" id="KW-0175">Coiled coil</keyword>
<evidence type="ECO:0000313" key="3">
    <source>
        <dbReference type="EMBL" id="QAZ68616.1"/>
    </source>
</evidence>
<feature type="coiled-coil region" evidence="1">
    <location>
        <begin position="115"/>
        <end position="142"/>
    </location>
</feature>
<organism evidence="3 4">
    <name type="scientific">Solidesulfovibrio carbinolicus</name>
    <dbReference type="NCBI Taxonomy" id="296842"/>
    <lineage>
        <taxon>Bacteria</taxon>
        <taxon>Pseudomonadati</taxon>
        <taxon>Thermodesulfobacteriota</taxon>
        <taxon>Desulfovibrionia</taxon>
        <taxon>Desulfovibrionales</taxon>
        <taxon>Desulfovibrionaceae</taxon>
        <taxon>Solidesulfovibrio</taxon>
    </lineage>
</organism>